<dbReference type="EMBL" id="MFQP01000049">
    <property type="protein sequence ID" value="OGH87146.1"/>
    <property type="molecule type" value="Genomic_DNA"/>
</dbReference>
<proteinExistence type="predicted"/>
<comment type="caution">
    <text evidence="2">The sequence shown here is derived from an EMBL/GenBank/DDBJ whole genome shotgun (WGS) entry which is preliminary data.</text>
</comment>
<dbReference type="Proteomes" id="UP000177151">
    <property type="component" value="Unassembled WGS sequence"/>
</dbReference>
<dbReference type="AlphaFoldDB" id="A0A1F6NT81"/>
<protein>
    <recommendedName>
        <fullName evidence="1">Thymidylate kinase-like domain-containing protein</fullName>
    </recommendedName>
</protein>
<reference evidence="2 3" key="1">
    <citation type="journal article" date="2016" name="Nat. Commun.">
        <title>Thousands of microbial genomes shed light on interconnected biogeochemical processes in an aquifer system.</title>
        <authorList>
            <person name="Anantharaman K."/>
            <person name="Brown C.T."/>
            <person name="Hug L.A."/>
            <person name="Sharon I."/>
            <person name="Castelle C.J."/>
            <person name="Probst A.J."/>
            <person name="Thomas B.C."/>
            <person name="Singh A."/>
            <person name="Wilkins M.J."/>
            <person name="Karaoz U."/>
            <person name="Brodie E.L."/>
            <person name="Williams K.H."/>
            <person name="Hubbard S.S."/>
            <person name="Banfield J.F."/>
        </authorList>
    </citation>
    <scope>NUCLEOTIDE SEQUENCE [LARGE SCALE GENOMIC DNA]</scope>
</reference>
<dbReference type="InterPro" id="IPR027417">
    <property type="entry name" value="P-loop_NTPase"/>
</dbReference>
<accession>A0A1F6NT81</accession>
<dbReference type="Pfam" id="PF02223">
    <property type="entry name" value="Thymidylate_kin"/>
    <property type="match status" value="1"/>
</dbReference>
<dbReference type="SUPFAM" id="SSF52540">
    <property type="entry name" value="P-loop containing nucleoside triphosphate hydrolases"/>
    <property type="match status" value="1"/>
</dbReference>
<feature type="domain" description="Thymidylate kinase-like" evidence="1">
    <location>
        <begin position="3"/>
        <end position="113"/>
    </location>
</feature>
<organism evidence="2 3">
    <name type="scientific">Candidatus Magasanikbacteria bacterium RIFOXYA1_FULL_40_8</name>
    <dbReference type="NCBI Taxonomy" id="1798694"/>
    <lineage>
        <taxon>Bacteria</taxon>
        <taxon>Candidatus Magasanikiibacteriota</taxon>
    </lineage>
</organism>
<evidence type="ECO:0000313" key="3">
    <source>
        <dbReference type="Proteomes" id="UP000177151"/>
    </source>
</evidence>
<feature type="non-terminal residue" evidence="2">
    <location>
        <position position="1"/>
    </location>
</feature>
<sequence length="165" mass="19559">TAEEVGPYRASIFYAIDRYAHSRKIKQWLEEGNIVIANRYVGSNMGHQGGKIKDPEARKKYFEWNYNLEYNIFEIPKPDVNLILHVTPKISQQLVDKKGEREYIKGKKRDIHEDDLNHLFDAEQAYLQMAKSFPEFYLVECVSEDKMLSPEEIHSQIWDYIQKFI</sequence>
<evidence type="ECO:0000313" key="2">
    <source>
        <dbReference type="EMBL" id="OGH87146.1"/>
    </source>
</evidence>
<name>A0A1F6NT81_9BACT</name>
<gene>
    <name evidence="2" type="ORF">A2206_02255</name>
</gene>
<dbReference type="InterPro" id="IPR039430">
    <property type="entry name" value="Thymidylate_kin-like_dom"/>
</dbReference>
<dbReference type="Gene3D" id="3.40.50.300">
    <property type="entry name" value="P-loop containing nucleotide triphosphate hydrolases"/>
    <property type="match status" value="1"/>
</dbReference>
<evidence type="ECO:0000259" key="1">
    <source>
        <dbReference type="Pfam" id="PF02223"/>
    </source>
</evidence>